<gene>
    <name evidence="11" type="ORF">MCOR_29225</name>
</gene>
<dbReference type="GO" id="GO:0005576">
    <property type="term" value="C:extracellular region"/>
    <property type="evidence" value="ECO:0007669"/>
    <property type="project" value="UniProtKB-SubCell"/>
</dbReference>
<reference evidence="11 12" key="1">
    <citation type="submission" date="2020-06" db="EMBL/GenBank/DDBJ databases">
        <authorList>
            <person name="Li R."/>
            <person name="Bekaert M."/>
        </authorList>
    </citation>
    <scope>NUCLEOTIDE SEQUENCE [LARGE SCALE GENOMIC DNA]</scope>
    <source>
        <strain evidence="12">wild</strain>
    </source>
</reference>
<keyword evidence="12" id="KW-1185">Reference proteome</keyword>
<dbReference type="Gene3D" id="3.90.176.10">
    <property type="entry name" value="Toxin ADP-ribosyltransferase, Chain A, domain 1"/>
    <property type="match status" value="1"/>
</dbReference>
<evidence type="ECO:0000256" key="6">
    <source>
        <dbReference type="ARBA" id="ARBA00022679"/>
    </source>
</evidence>
<evidence type="ECO:0000256" key="8">
    <source>
        <dbReference type="ARBA" id="ARBA00023026"/>
    </source>
</evidence>
<keyword evidence="10" id="KW-0521">NADP</keyword>
<evidence type="ECO:0000256" key="5">
    <source>
        <dbReference type="ARBA" id="ARBA00022676"/>
    </source>
</evidence>
<dbReference type="GO" id="GO:0090729">
    <property type="term" value="F:toxin activity"/>
    <property type="evidence" value="ECO:0007669"/>
    <property type="project" value="UniProtKB-KW"/>
</dbReference>
<evidence type="ECO:0000313" key="11">
    <source>
        <dbReference type="EMBL" id="CAC5394480.1"/>
    </source>
</evidence>
<evidence type="ECO:0000256" key="3">
    <source>
        <dbReference type="ARBA" id="ARBA00022525"/>
    </source>
</evidence>
<evidence type="ECO:0000256" key="7">
    <source>
        <dbReference type="ARBA" id="ARBA00022695"/>
    </source>
</evidence>
<dbReference type="PROSITE" id="PS51996">
    <property type="entry name" value="TR_MART"/>
    <property type="match status" value="1"/>
</dbReference>
<evidence type="ECO:0000256" key="2">
    <source>
        <dbReference type="ARBA" id="ARBA00009558"/>
    </source>
</evidence>
<keyword evidence="3" id="KW-0964">Secreted</keyword>
<keyword evidence="10" id="KW-0520">NAD</keyword>
<comment type="catalytic activity">
    <reaction evidence="9 10">
        <text>L-arginyl-[protein] + NAD(+) = N(omega)-(ADP-D-ribosyl)-L-arginyl-[protein] + nicotinamide + H(+)</text>
        <dbReference type="Rhea" id="RHEA:19149"/>
        <dbReference type="Rhea" id="RHEA-COMP:10532"/>
        <dbReference type="Rhea" id="RHEA-COMP:15087"/>
        <dbReference type="ChEBI" id="CHEBI:15378"/>
        <dbReference type="ChEBI" id="CHEBI:17154"/>
        <dbReference type="ChEBI" id="CHEBI:29965"/>
        <dbReference type="ChEBI" id="CHEBI:57540"/>
        <dbReference type="ChEBI" id="CHEBI:142554"/>
        <dbReference type="EC" id="2.4.2.31"/>
    </reaction>
</comment>
<proteinExistence type="inferred from homology"/>
<dbReference type="InterPro" id="IPR050999">
    <property type="entry name" value="ADP-ribosyltransferase_ARG"/>
</dbReference>
<evidence type="ECO:0000256" key="10">
    <source>
        <dbReference type="RuleBase" id="RU361228"/>
    </source>
</evidence>
<evidence type="ECO:0000256" key="9">
    <source>
        <dbReference type="ARBA" id="ARBA00047597"/>
    </source>
</evidence>
<dbReference type="GO" id="GO:0016779">
    <property type="term" value="F:nucleotidyltransferase activity"/>
    <property type="evidence" value="ECO:0007669"/>
    <property type="project" value="UniProtKB-KW"/>
</dbReference>
<dbReference type="InterPro" id="IPR000768">
    <property type="entry name" value="ART"/>
</dbReference>
<dbReference type="Proteomes" id="UP000507470">
    <property type="component" value="Unassembled WGS sequence"/>
</dbReference>
<evidence type="ECO:0000313" key="12">
    <source>
        <dbReference type="Proteomes" id="UP000507470"/>
    </source>
</evidence>
<keyword evidence="4" id="KW-0800">Toxin</keyword>
<dbReference type="EMBL" id="CACVKT020005298">
    <property type="protein sequence ID" value="CAC5394480.1"/>
    <property type="molecule type" value="Genomic_DNA"/>
</dbReference>
<protein>
    <recommendedName>
        <fullName evidence="10">NAD(P)(+)--arginine ADP-ribosyltransferase</fullName>
        <ecNumber evidence="10">2.4.2.31</ecNumber>
    </recommendedName>
    <alternativeName>
        <fullName evidence="10">Mono(ADP-ribosyl)transferase</fullName>
    </alternativeName>
</protein>
<dbReference type="PANTHER" id="PTHR10339:SF25">
    <property type="entry name" value="SECRETED EXOENZYME S"/>
    <property type="match status" value="1"/>
</dbReference>
<comment type="subcellular location">
    <subcellularLocation>
        <location evidence="1">Secreted</location>
    </subcellularLocation>
</comment>
<keyword evidence="5 10" id="KW-0328">Glycosyltransferase</keyword>
<evidence type="ECO:0000256" key="1">
    <source>
        <dbReference type="ARBA" id="ARBA00004613"/>
    </source>
</evidence>
<comment type="similarity">
    <text evidence="2 10">Belongs to the Arg-specific ADP-ribosyltransferase family.</text>
</comment>
<name>A0A6J8CHY9_MYTCO</name>
<keyword evidence="7" id="KW-0548">Nucleotidyltransferase</keyword>
<dbReference type="GO" id="GO:0003950">
    <property type="term" value="F:NAD+ poly-ADP-ribosyltransferase activity"/>
    <property type="evidence" value="ECO:0007669"/>
    <property type="project" value="TreeGrafter"/>
</dbReference>
<organism evidence="11 12">
    <name type="scientific">Mytilus coruscus</name>
    <name type="common">Sea mussel</name>
    <dbReference type="NCBI Taxonomy" id="42192"/>
    <lineage>
        <taxon>Eukaryota</taxon>
        <taxon>Metazoa</taxon>
        <taxon>Spiralia</taxon>
        <taxon>Lophotrochozoa</taxon>
        <taxon>Mollusca</taxon>
        <taxon>Bivalvia</taxon>
        <taxon>Autobranchia</taxon>
        <taxon>Pteriomorphia</taxon>
        <taxon>Mytilida</taxon>
        <taxon>Mytiloidea</taxon>
        <taxon>Mytilidae</taxon>
        <taxon>Mytilinae</taxon>
        <taxon>Mytilus</taxon>
    </lineage>
</organism>
<dbReference type="GO" id="GO:0106274">
    <property type="term" value="F:NAD+-protein-arginine ADP-ribosyltransferase activity"/>
    <property type="evidence" value="ECO:0007669"/>
    <property type="project" value="UniProtKB-EC"/>
</dbReference>
<dbReference type="SUPFAM" id="SSF56399">
    <property type="entry name" value="ADP-ribosylation"/>
    <property type="match status" value="1"/>
</dbReference>
<dbReference type="Pfam" id="PF01129">
    <property type="entry name" value="ART"/>
    <property type="match status" value="1"/>
</dbReference>
<keyword evidence="6 10" id="KW-0808">Transferase</keyword>
<sequence>MINIYTSNNPATFKEANAVLRGQPSKGVSEKDKKMFREFAKILEKSIDILCKTFPQKCRDNSPVYRGQSYCVSITGQTYTFDSFLSTSKQISQAELFFAECSSSSVLFEMIDVQGIYVSDYSIYPREEEVLIKPTAKFRITLNLNSSHVSTHHPEIERMIHALKRTKIPKAFIKGTMIGFTSTSTALSGQDFVGMALAMIVMYTSFGI</sequence>
<keyword evidence="8" id="KW-0843">Virulence</keyword>
<dbReference type="AlphaFoldDB" id="A0A6J8CHY9"/>
<dbReference type="EC" id="2.4.2.31" evidence="10"/>
<dbReference type="PANTHER" id="PTHR10339">
    <property type="entry name" value="ADP-RIBOSYLTRANSFERASE"/>
    <property type="match status" value="1"/>
</dbReference>
<accession>A0A6J8CHY9</accession>
<evidence type="ECO:0000256" key="4">
    <source>
        <dbReference type="ARBA" id="ARBA00022656"/>
    </source>
</evidence>
<dbReference type="OrthoDB" id="423533at2759"/>